<dbReference type="GO" id="GO:0019634">
    <property type="term" value="P:organic phosphonate metabolic process"/>
    <property type="evidence" value="ECO:0007669"/>
    <property type="project" value="InterPro"/>
</dbReference>
<dbReference type="RefSeq" id="WP_159811202.1">
    <property type="nucleotide sequence ID" value="NZ_BLJE01000012.1"/>
</dbReference>
<sequence length="135" mass="14769">MDDTLSVLARVDAAKLKSFAETLIPDLGEIEVLQSQSGLVMLPMRDTAKGVAFHLGEILMSEAHIRKGDMQGYGMRRGHDLEASMAMALVDLAIAAEVRSADCRAFCDAQAETLQKADEDVLRRVEATRVKMETC</sequence>
<dbReference type="InterPro" id="IPR009609">
    <property type="entry name" value="Phosphonate_metab_PhnG"/>
</dbReference>
<dbReference type="Proteomes" id="UP000436822">
    <property type="component" value="Unassembled WGS sequence"/>
</dbReference>
<reference evidence="1 2" key="1">
    <citation type="submission" date="2019-12" db="EMBL/GenBank/DDBJ databases">
        <title>Litoreibacter badius sp. nov., a novel bacteriochlorophyll a-containing bacterium in the genus Litoreibacter.</title>
        <authorList>
            <person name="Kanamuro M."/>
            <person name="Takabe Y."/>
            <person name="Mori K."/>
            <person name="Takaichi S."/>
            <person name="Hanada S."/>
        </authorList>
    </citation>
    <scope>NUCLEOTIDE SEQUENCE [LARGE SCALE GENOMIC DNA]</scope>
    <source>
        <strain evidence="1 2">K6</strain>
    </source>
</reference>
<evidence type="ECO:0000313" key="1">
    <source>
        <dbReference type="EMBL" id="GFE67340.1"/>
    </source>
</evidence>
<name>A0A6N6JN10_9RHOB</name>
<dbReference type="GO" id="GO:0015716">
    <property type="term" value="P:organic phosphonate transport"/>
    <property type="evidence" value="ECO:0007669"/>
    <property type="project" value="InterPro"/>
</dbReference>
<gene>
    <name evidence="1" type="ORF">KIN_44140</name>
</gene>
<accession>A0A6N6JN10</accession>
<organism evidence="1 2">
    <name type="scientific">Litoreibacter roseus</name>
    <dbReference type="NCBI Taxonomy" id="2601869"/>
    <lineage>
        <taxon>Bacteria</taxon>
        <taxon>Pseudomonadati</taxon>
        <taxon>Pseudomonadota</taxon>
        <taxon>Alphaproteobacteria</taxon>
        <taxon>Rhodobacterales</taxon>
        <taxon>Roseobacteraceae</taxon>
        <taxon>Litoreibacter</taxon>
    </lineage>
</organism>
<protein>
    <recommendedName>
        <fullName evidence="3">Phosphonate C-P lyase system protein PhnG</fullName>
    </recommendedName>
</protein>
<evidence type="ECO:0008006" key="3">
    <source>
        <dbReference type="Google" id="ProtNLM"/>
    </source>
</evidence>
<comment type="caution">
    <text evidence="1">The sequence shown here is derived from an EMBL/GenBank/DDBJ whole genome shotgun (WGS) entry which is preliminary data.</text>
</comment>
<dbReference type="AlphaFoldDB" id="A0A6N6JN10"/>
<dbReference type="OrthoDB" id="7948453at2"/>
<keyword evidence="2" id="KW-1185">Reference proteome</keyword>
<evidence type="ECO:0000313" key="2">
    <source>
        <dbReference type="Proteomes" id="UP000436822"/>
    </source>
</evidence>
<dbReference type="EMBL" id="BLJE01000012">
    <property type="protein sequence ID" value="GFE67340.1"/>
    <property type="molecule type" value="Genomic_DNA"/>
</dbReference>
<dbReference type="Pfam" id="PF06754">
    <property type="entry name" value="PhnG"/>
    <property type="match status" value="1"/>
</dbReference>
<proteinExistence type="predicted"/>